<proteinExistence type="predicted"/>
<reference evidence="4" key="1">
    <citation type="journal article" date="2011" name="MBio">
        <title>Novel metabolic attributes of the genus Cyanothece, comprising a group of unicellular nitrogen-fixing Cyanobacteria.</title>
        <authorList>
            <person name="Bandyopadhyay A."/>
            <person name="Elvitigala T."/>
            <person name="Welsh E."/>
            <person name="Stockel J."/>
            <person name="Liberton M."/>
            <person name="Min H."/>
            <person name="Sherman L.A."/>
            <person name="Pakrasi H.B."/>
        </authorList>
    </citation>
    <scope>NUCLEOTIDE SEQUENCE [LARGE SCALE GENOMIC DNA]</scope>
    <source>
        <strain evidence="4">PCC 8801</strain>
    </source>
</reference>
<dbReference type="Proteomes" id="UP000008204">
    <property type="component" value="Chromosome"/>
</dbReference>
<dbReference type="InterPro" id="IPR008538">
    <property type="entry name" value="Uma2"/>
</dbReference>
<keyword evidence="4" id="KW-1185">Reference proteome</keyword>
<dbReference type="PANTHER" id="PTHR33352:SF3">
    <property type="entry name" value="SLR1612 PROTEIN"/>
    <property type="match status" value="1"/>
</dbReference>
<dbReference type="HOGENOM" id="CLU_075279_1_1_3"/>
<feature type="region of interest" description="Disordered" evidence="1">
    <location>
        <begin position="1"/>
        <end position="23"/>
    </location>
</feature>
<feature type="domain" description="Putative restriction endonuclease" evidence="2">
    <location>
        <begin position="27"/>
        <end position="173"/>
    </location>
</feature>
<evidence type="ECO:0000256" key="1">
    <source>
        <dbReference type="SAM" id="MobiDB-lite"/>
    </source>
</evidence>
<dbReference type="Gene3D" id="3.90.1570.10">
    <property type="entry name" value="tt1808, chain A"/>
    <property type="match status" value="1"/>
</dbReference>
<dbReference type="RefSeq" id="WP_012596858.1">
    <property type="nucleotide sequence ID" value="NC_011726.1"/>
</dbReference>
<feature type="compositionally biased region" description="Low complexity" evidence="1">
    <location>
        <begin position="1"/>
        <end position="16"/>
    </location>
</feature>
<dbReference type="EMBL" id="CP001287">
    <property type="protein sequence ID" value="ACK67600.1"/>
    <property type="molecule type" value="Genomic_DNA"/>
</dbReference>
<dbReference type="KEGG" id="cyp:PCC8801_3638"/>
<dbReference type="AlphaFoldDB" id="B7K1Q8"/>
<organism evidence="3 4">
    <name type="scientific">Rippkaea orientalis (strain PCC 8801 / RF-1)</name>
    <name type="common">Cyanothece sp. (strain PCC 8801)</name>
    <dbReference type="NCBI Taxonomy" id="41431"/>
    <lineage>
        <taxon>Bacteria</taxon>
        <taxon>Bacillati</taxon>
        <taxon>Cyanobacteriota</taxon>
        <taxon>Cyanophyceae</taxon>
        <taxon>Oscillatoriophycideae</taxon>
        <taxon>Chroococcales</taxon>
        <taxon>Aphanothecaceae</taxon>
        <taxon>Rippkaea</taxon>
        <taxon>Rippkaea orientalis</taxon>
    </lineage>
</organism>
<dbReference type="OrthoDB" id="557157at2"/>
<dbReference type="eggNOG" id="COG4636">
    <property type="taxonomic scope" value="Bacteria"/>
</dbReference>
<dbReference type="PANTHER" id="PTHR33352">
    <property type="entry name" value="SLR1095 PROTEIN"/>
    <property type="match status" value="1"/>
</dbReference>
<evidence type="ECO:0000259" key="2">
    <source>
        <dbReference type="Pfam" id="PF05685"/>
    </source>
</evidence>
<dbReference type="STRING" id="41431.PCC8801_3638"/>
<protein>
    <recommendedName>
        <fullName evidence="2">Putative restriction endonuclease domain-containing protein</fullName>
    </recommendedName>
</protein>
<gene>
    <name evidence="3" type="ordered locus">PCC8801_3638</name>
</gene>
<evidence type="ECO:0000313" key="3">
    <source>
        <dbReference type="EMBL" id="ACK67600.1"/>
    </source>
</evidence>
<name>B7K1Q8_RIPO1</name>
<dbReference type="InterPro" id="IPR011335">
    <property type="entry name" value="Restrct_endonuc-II-like"/>
</dbReference>
<dbReference type="Pfam" id="PF05685">
    <property type="entry name" value="Uma2"/>
    <property type="match status" value="1"/>
</dbReference>
<dbReference type="SUPFAM" id="SSF52980">
    <property type="entry name" value="Restriction endonuclease-like"/>
    <property type="match status" value="1"/>
</dbReference>
<dbReference type="InterPro" id="IPR012296">
    <property type="entry name" value="Nuclease_put_TT1808"/>
</dbReference>
<dbReference type="CDD" id="cd06260">
    <property type="entry name" value="DUF820-like"/>
    <property type="match status" value="1"/>
</dbReference>
<evidence type="ECO:0000313" key="4">
    <source>
        <dbReference type="Proteomes" id="UP000008204"/>
    </source>
</evidence>
<sequence length="252" mass="29182">MTSTISSPISIPYLPTQNELPTEDNIPMETQRHKTQMELLIETFYVWLEDQDRGYASGNMLIYFSLDQLKNRDFRRPDFFAVLDVPKGERKSWVVWEEGKAPDVVIELLSESTSEADKTEKKNIYQNQLWVPEYYWFDPFNIEDFAGFSLQNGLYQPIIPNENKSFISQRLGLALVYWQGVYSTINTTWIRWATLEREIVPTYAEKAQQEAQCAIAQLKQAAKKLLQQGMTITQVAQITGLSETELQAMENS</sequence>
<accession>B7K1Q8</accession>